<evidence type="ECO:0000313" key="4">
    <source>
        <dbReference type="Proteomes" id="UP000191931"/>
    </source>
</evidence>
<name>L0R749_9BACT</name>
<feature type="compositionally biased region" description="Basic and acidic residues" evidence="1">
    <location>
        <begin position="13"/>
        <end position="26"/>
    </location>
</feature>
<keyword evidence="4" id="KW-1185">Reference proteome</keyword>
<proteinExistence type="predicted"/>
<accession>L0R749</accession>
<organism evidence="2">
    <name type="scientific">Desulfamplus magnetovallimortis</name>
    <dbReference type="NCBI Taxonomy" id="1246637"/>
    <lineage>
        <taxon>Bacteria</taxon>
        <taxon>Pseudomonadati</taxon>
        <taxon>Thermodesulfobacteriota</taxon>
        <taxon>Desulfobacteria</taxon>
        <taxon>Desulfobacterales</taxon>
        <taxon>Desulfobacteraceae</taxon>
        <taxon>Desulfamplus</taxon>
    </lineage>
</organism>
<reference evidence="2" key="1">
    <citation type="submission" date="2012-10" db="EMBL/GenBank/DDBJ databases">
        <authorList>
            <person name="Lefevre C."/>
        </authorList>
    </citation>
    <scope>NUCLEOTIDE SEQUENCE</scope>
    <source>
        <strain evidence="2">BW-1</strain>
    </source>
</reference>
<dbReference type="EMBL" id="HF547348">
    <property type="protein sequence ID" value="CCO06791.1"/>
    <property type="molecule type" value="Genomic_DNA"/>
</dbReference>
<reference evidence="3 4" key="3">
    <citation type="submission" date="2017-03" db="EMBL/GenBank/DDBJ databases">
        <authorList>
            <person name="Afonso C.L."/>
            <person name="Miller P.J."/>
            <person name="Scott M.A."/>
            <person name="Spackman E."/>
            <person name="Goraichik I."/>
            <person name="Dimitrov K.M."/>
            <person name="Suarez D.L."/>
            <person name="Swayne D.E."/>
        </authorList>
    </citation>
    <scope>NUCLEOTIDE SEQUENCE [LARGE SCALE GENOMIC DNA]</scope>
    <source>
        <strain evidence="3">PRJEB14757</strain>
    </source>
</reference>
<dbReference type="AlphaFoldDB" id="L0R749"/>
<gene>
    <name evidence="2" type="ORF">DEMABW1_80185</name>
    <name evidence="3" type="ORF">MTBBW1_80185</name>
</gene>
<evidence type="ECO:0000313" key="2">
    <source>
        <dbReference type="EMBL" id="CCO06791.1"/>
    </source>
</evidence>
<reference evidence="2" key="2">
    <citation type="submission" date="2012-12" db="EMBL/GenBank/DDBJ databases">
        <title>Region harboring genes involved in magnetosome formation of Candidatus Desulfamplus magnetosmortis.</title>
        <authorList>
            <person name="Lefevre C.T."/>
            <person name="Bazylinski D.A."/>
        </authorList>
    </citation>
    <scope>NUCLEOTIDE SEQUENCE</scope>
    <source>
        <strain evidence="2">BW-1</strain>
    </source>
</reference>
<dbReference type="Proteomes" id="UP000191931">
    <property type="component" value="Unassembled WGS sequence"/>
</dbReference>
<dbReference type="EMBL" id="FWEV01000325">
    <property type="protein sequence ID" value="SLM32842.1"/>
    <property type="molecule type" value="Genomic_DNA"/>
</dbReference>
<evidence type="ECO:0000256" key="1">
    <source>
        <dbReference type="SAM" id="MobiDB-lite"/>
    </source>
</evidence>
<protein>
    <submittedName>
        <fullName evidence="2">Uncharacterized protein</fullName>
    </submittedName>
</protein>
<feature type="region of interest" description="Disordered" evidence="1">
    <location>
        <begin position="1"/>
        <end position="46"/>
    </location>
</feature>
<feature type="compositionally biased region" description="Polar residues" evidence="1">
    <location>
        <begin position="1"/>
        <end position="11"/>
    </location>
</feature>
<evidence type="ECO:0000313" key="3">
    <source>
        <dbReference type="EMBL" id="SLM32842.1"/>
    </source>
</evidence>
<sequence>MFFYSGGSSTGDRWIEKSGGKSEHQRAGRSITWSHGDVKESATESRPPLFLSEKHWIS</sequence>
<dbReference type="STRING" id="1246637.MTBBW1_80185"/>